<organism evidence="2 3">
    <name type="scientific">Actinokineospora guangxiensis</name>
    <dbReference type="NCBI Taxonomy" id="1490288"/>
    <lineage>
        <taxon>Bacteria</taxon>
        <taxon>Bacillati</taxon>
        <taxon>Actinomycetota</taxon>
        <taxon>Actinomycetes</taxon>
        <taxon>Pseudonocardiales</taxon>
        <taxon>Pseudonocardiaceae</taxon>
        <taxon>Actinokineospora</taxon>
    </lineage>
</organism>
<name>A0ABW0EPA9_9PSEU</name>
<evidence type="ECO:0008006" key="4">
    <source>
        <dbReference type="Google" id="ProtNLM"/>
    </source>
</evidence>
<protein>
    <recommendedName>
        <fullName evidence="4">Transposase</fullName>
    </recommendedName>
</protein>
<dbReference type="RefSeq" id="WP_378249100.1">
    <property type="nucleotide sequence ID" value="NZ_JBHSKF010000010.1"/>
</dbReference>
<keyword evidence="3" id="KW-1185">Reference proteome</keyword>
<evidence type="ECO:0000256" key="1">
    <source>
        <dbReference type="SAM" id="Coils"/>
    </source>
</evidence>
<reference evidence="3" key="1">
    <citation type="journal article" date="2019" name="Int. J. Syst. Evol. Microbiol.">
        <title>The Global Catalogue of Microorganisms (GCM) 10K type strain sequencing project: providing services to taxonomists for standard genome sequencing and annotation.</title>
        <authorList>
            <consortium name="The Broad Institute Genomics Platform"/>
            <consortium name="The Broad Institute Genome Sequencing Center for Infectious Disease"/>
            <person name="Wu L."/>
            <person name="Ma J."/>
        </authorList>
    </citation>
    <scope>NUCLEOTIDE SEQUENCE [LARGE SCALE GENOMIC DNA]</scope>
    <source>
        <strain evidence="3">CCUG 59778</strain>
    </source>
</reference>
<evidence type="ECO:0000313" key="2">
    <source>
        <dbReference type="EMBL" id="MFC5289253.1"/>
    </source>
</evidence>
<gene>
    <name evidence="2" type="ORF">ACFPM7_19550</name>
</gene>
<feature type="coiled-coil region" evidence="1">
    <location>
        <begin position="181"/>
        <end position="229"/>
    </location>
</feature>
<comment type="caution">
    <text evidence="2">The sequence shown here is derived from an EMBL/GenBank/DDBJ whole genome shotgun (WGS) entry which is preliminary data.</text>
</comment>
<dbReference type="EMBL" id="JBHSKF010000010">
    <property type="protein sequence ID" value="MFC5289253.1"/>
    <property type="molecule type" value="Genomic_DNA"/>
</dbReference>
<proteinExistence type="predicted"/>
<dbReference type="Proteomes" id="UP001596157">
    <property type="component" value="Unassembled WGS sequence"/>
</dbReference>
<sequence>MTHDPDELYSLPREEFTAARKAMAKAARAAGDAQAAAMIDKLAKPTTAAWLVNRLARENPSAVSDLTALGDALRAAHQSADGPALRELTRRRTEVLRELVGQAGQGEPLSESITRELEEMFTTALLDESAGARLRTGRIASVRDLSGAPAWPGLEVTPVKRAAPAAPRKSRDAAETRKAAIAEAKAAVKAAEGERAKADKAVEAAEKAVAKAEERVREITEQLDAAEAAELEARRGLQLARRGAKEAERAAAAAWRKRQRVEE</sequence>
<keyword evidence="1" id="KW-0175">Coiled coil</keyword>
<evidence type="ECO:0000313" key="3">
    <source>
        <dbReference type="Proteomes" id="UP001596157"/>
    </source>
</evidence>
<accession>A0ABW0EPA9</accession>